<dbReference type="KEGG" id="pry:Prubr_10420"/>
<dbReference type="Pfam" id="PF10282">
    <property type="entry name" value="Lactonase"/>
    <property type="match status" value="1"/>
</dbReference>
<keyword evidence="4" id="KW-1185">Reference proteome</keyword>
<dbReference type="Gene3D" id="2.130.10.10">
    <property type="entry name" value="YVTN repeat-like/Quinoprotein amine dehydrogenase"/>
    <property type="match status" value="1"/>
</dbReference>
<dbReference type="GO" id="GO:0017057">
    <property type="term" value="F:6-phosphogluconolactonase activity"/>
    <property type="evidence" value="ECO:0007669"/>
    <property type="project" value="TreeGrafter"/>
</dbReference>
<reference evidence="3" key="1">
    <citation type="submission" date="2020-08" db="EMBL/GenBank/DDBJ databases">
        <title>Whole genome shotgun sequence of Polymorphospora rubra NBRC 101157.</title>
        <authorList>
            <person name="Komaki H."/>
            <person name="Tamura T."/>
        </authorList>
    </citation>
    <scope>NUCLEOTIDE SEQUENCE</scope>
    <source>
        <strain evidence="3">NBRC 101157</strain>
    </source>
</reference>
<dbReference type="AlphaFoldDB" id="A0A810MSJ9"/>
<proteinExistence type="inferred from homology"/>
<evidence type="ECO:0000256" key="2">
    <source>
        <dbReference type="SAM" id="MobiDB-lite"/>
    </source>
</evidence>
<feature type="region of interest" description="Disordered" evidence="2">
    <location>
        <begin position="179"/>
        <end position="206"/>
    </location>
</feature>
<dbReference type="InterPro" id="IPR019405">
    <property type="entry name" value="Lactonase_7-beta_prop"/>
</dbReference>
<dbReference type="RefSeq" id="WP_212822098.1">
    <property type="nucleotide sequence ID" value="NZ_AP023359.1"/>
</dbReference>
<feature type="compositionally biased region" description="Basic and acidic residues" evidence="2">
    <location>
        <begin position="136"/>
        <end position="150"/>
    </location>
</feature>
<protein>
    <submittedName>
        <fullName evidence="3">Uncharacterized protein</fullName>
    </submittedName>
</protein>
<accession>A0A810MSJ9</accession>
<name>A0A810MSJ9_9ACTN</name>
<dbReference type="SUPFAM" id="SSF51004">
    <property type="entry name" value="C-terminal (heme d1) domain of cytochrome cd1-nitrite reductase"/>
    <property type="match status" value="1"/>
</dbReference>
<evidence type="ECO:0000313" key="3">
    <source>
        <dbReference type="EMBL" id="BCJ64021.1"/>
    </source>
</evidence>
<organism evidence="3 4">
    <name type="scientific">Polymorphospora rubra</name>
    <dbReference type="NCBI Taxonomy" id="338584"/>
    <lineage>
        <taxon>Bacteria</taxon>
        <taxon>Bacillati</taxon>
        <taxon>Actinomycetota</taxon>
        <taxon>Actinomycetes</taxon>
        <taxon>Micromonosporales</taxon>
        <taxon>Micromonosporaceae</taxon>
        <taxon>Polymorphospora</taxon>
    </lineage>
</organism>
<dbReference type="InterPro" id="IPR050282">
    <property type="entry name" value="Cycloisomerase_2"/>
</dbReference>
<evidence type="ECO:0000313" key="4">
    <source>
        <dbReference type="Proteomes" id="UP000680866"/>
    </source>
</evidence>
<dbReference type="PANTHER" id="PTHR30344:SF1">
    <property type="entry name" value="6-PHOSPHOGLUCONOLACTONASE"/>
    <property type="match status" value="1"/>
</dbReference>
<dbReference type="Proteomes" id="UP000680866">
    <property type="component" value="Chromosome"/>
</dbReference>
<sequence length="344" mass="35521">MTDSGELVHIGCYTPQSGGRGEGIVAARRDPRSGRLDILGTVAATPSPSFLARHPRLPVLYAVGELDDGVVTAWTIGPDGGLAALGSQPTGGASPCHLAVSSDGAFLLTANYGGSVVVHPLDPAGAPGPRTDLLKHDGHGADPDRQEGPHVHMVSPTPDGGPLLVVDLGTDAVYRYDLDPSNGRLRSHGTPVRTSPGTGPRHLSRHPDGRFFVVGELNATVHEYADESGAVRERSRVAASGRGGHVQPSDIVVSGDGRFLYVGNRGVDTVGVFALDGAQPRLVAEVGSGGHWPRQLAVTGIHLYVANERSHTVGVFAVDPESGVPTPVGDPVAVPSPTCILPTT</sequence>
<feature type="region of interest" description="Disordered" evidence="2">
    <location>
        <begin position="136"/>
        <end position="160"/>
    </location>
</feature>
<dbReference type="PANTHER" id="PTHR30344">
    <property type="entry name" value="6-PHOSPHOGLUCONOLACTONASE-RELATED"/>
    <property type="match status" value="1"/>
</dbReference>
<evidence type="ECO:0000256" key="1">
    <source>
        <dbReference type="ARBA" id="ARBA00005564"/>
    </source>
</evidence>
<comment type="similarity">
    <text evidence="1">Belongs to the cycloisomerase 2 family.</text>
</comment>
<gene>
    <name evidence="3" type="ORF">Prubr_10420</name>
</gene>
<dbReference type="InterPro" id="IPR011048">
    <property type="entry name" value="Haem_d1_sf"/>
</dbReference>
<dbReference type="InterPro" id="IPR015943">
    <property type="entry name" value="WD40/YVTN_repeat-like_dom_sf"/>
</dbReference>
<dbReference type="EMBL" id="AP023359">
    <property type="protein sequence ID" value="BCJ64021.1"/>
    <property type="molecule type" value="Genomic_DNA"/>
</dbReference>
<dbReference type="GO" id="GO:0005829">
    <property type="term" value="C:cytosol"/>
    <property type="evidence" value="ECO:0007669"/>
    <property type="project" value="TreeGrafter"/>
</dbReference>